<dbReference type="AlphaFoldDB" id="A0A926HN03"/>
<keyword evidence="3" id="KW-1185">Reference proteome</keyword>
<dbReference type="Proteomes" id="UP000651482">
    <property type="component" value="Unassembled WGS sequence"/>
</dbReference>
<protein>
    <submittedName>
        <fullName evidence="2">DUF3846 domain-containing protein</fullName>
    </submittedName>
</protein>
<dbReference type="Pfam" id="PF12957">
    <property type="entry name" value="DUF3846"/>
    <property type="match status" value="1"/>
</dbReference>
<proteinExistence type="predicted"/>
<evidence type="ECO:0000313" key="3">
    <source>
        <dbReference type="Proteomes" id="UP000651482"/>
    </source>
</evidence>
<organism evidence="2 3">
    <name type="scientific">Yeguia hominis</name>
    <dbReference type="NCBI Taxonomy" id="2763662"/>
    <lineage>
        <taxon>Bacteria</taxon>
        <taxon>Bacillati</taxon>
        <taxon>Bacillota</taxon>
        <taxon>Clostridia</taxon>
        <taxon>Eubacteriales</taxon>
        <taxon>Yeguiaceae</taxon>
        <taxon>Yeguia</taxon>
    </lineage>
</organism>
<dbReference type="RefSeq" id="WP_249319299.1">
    <property type="nucleotide sequence ID" value="NZ_JACRSN010000008.1"/>
</dbReference>
<name>A0A926HN03_9FIRM</name>
<evidence type="ECO:0000313" key="2">
    <source>
        <dbReference type="EMBL" id="MBC8533687.1"/>
    </source>
</evidence>
<sequence>MENEKKIKVVLLEPGKLARAVEIDASLAGMQKVVGGLIEPFYPFEEQVCIVCNEESKINGMRPNRSVKNDDDVMVDFIFGPAFICDCRGENLDSLSDEQIDRYGKMFRYPEHLARMNDTLFGIPYRPQPEQER</sequence>
<reference evidence="2" key="1">
    <citation type="submission" date="2020-08" db="EMBL/GenBank/DDBJ databases">
        <title>Genome public.</title>
        <authorList>
            <person name="Liu C."/>
            <person name="Sun Q."/>
        </authorList>
    </citation>
    <scope>NUCLEOTIDE SEQUENCE</scope>
    <source>
        <strain evidence="2">NSJ-40</strain>
    </source>
</reference>
<feature type="domain" description="DUF3846" evidence="1">
    <location>
        <begin position="7"/>
        <end position="107"/>
    </location>
</feature>
<comment type="caution">
    <text evidence="2">The sequence shown here is derived from an EMBL/GenBank/DDBJ whole genome shotgun (WGS) entry which is preliminary data.</text>
</comment>
<dbReference type="EMBL" id="JACRSN010000008">
    <property type="protein sequence ID" value="MBC8533687.1"/>
    <property type="molecule type" value="Genomic_DNA"/>
</dbReference>
<accession>A0A926HN03</accession>
<gene>
    <name evidence="2" type="ORF">IAG03_06645</name>
</gene>
<evidence type="ECO:0000259" key="1">
    <source>
        <dbReference type="Pfam" id="PF12957"/>
    </source>
</evidence>
<dbReference type="InterPro" id="IPR024559">
    <property type="entry name" value="DUF3846"/>
</dbReference>